<feature type="transmembrane region" description="Helical" evidence="8">
    <location>
        <begin position="352"/>
        <end position="373"/>
    </location>
</feature>
<gene>
    <name evidence="10" type="ORF">BS50DRAFT_557722</name>
</gene>
<dbReference type="InterPro" id="IPR032805">
    <property type="entry name" value="Wax_synthase_dom"/>
</dbReference>
<evidence type="ECO:0000313" key="11">
    <source>
        <dbReference type="Proteomes" id="UP000240883"/>
    </source>
</evidence>
<comment type="pathway">
    <text evidence="2">Secondary metabolite biosynthesis.</text>
</comment>
<evidence type="ECO:0000259" key="9">
    <source>
        <dbReference type="Pfam" id="PF13813"/>
    </source>
</evidence>
<protein>
    <recommendedName>
        <fullName evidence="9">Wax synthase domain-containing protein</fullName>
    </recommendedName>
</protein>
<feature type="domain" description="Wax synthase" evidence="9">
    <location>
        <begin position="235"/>
        <end position="323"/>
    </location>
</feature>
<dbReference type="Pfam" id="PF13813">
    <property type="entry name" value="MBOAT_2"/>
    <property type="match status" value="1"/>
</dbReference>
<comment type="subcellular location">
    <subcellularLocation>
        <location evidence="1">Membrane</location>
        <topology evidence="1">Multi-pass membrane protein</topology>
    </subcellularLocation>
</comment>
<sequence length="394" mass="44527">MELPTPLRTTYIPLLYLTNILALGFKPSVLRTLTTLPLTLLFLSQAVYNPRTHLADDYPMNVLACAAVFTWVDWIALGSPDREGWTKLRYAEGDGEMGEVEKKVPQGFWVRVWWGVRLATTNRYVGWSQQVKNVPVDVGAQYPRCRRFVLRKALRAAFFYVLKDATNSYTASTPHGGYQERDGPEDVVGFDGLPFSRKAFLSCFHIVLCYVSLEFAMAMYGAVSVALGFANPRDCPSAFGDLKEAYTVRNCWSVVWHQQMRRICSTPSIWLARDVLQLRKGSFASKYLQLFMGFFISGLCHAGASMLCYKSWKEDDASIACFMSQALVILVEDHIIKFAGSMGLKKSRFWRYFGYCWTTLWFGISTCSFTSSITGNGLWIHPVQYDLFGIGPGA</sequence>
<evidence type="ECO:0000256" key="5">
    <source>
        <dbReference type="ARBA" id="ARBA00022692"/>
    </source>
</evidence>
<reference evidence="10 11" key="1">
    <citation type="journal article" date="2018" name="Front. Microbiol.">
        <title>Genome-Wide Analysis of Corynespora cassiicola Leaf Fall Disease Putative Effectors.</title>
        <authorList>
            <person name="Lopez D."/>
            <person name="Ribeiro S."/>
            <person name="Label P."/>
            <person name="Fumanal B."/>
            <person name="Venisse J.S."/>
            <person name="Kohler A."/>
            <person name="de Oliveira R.R."/>
            <person name="Labutti K."/>
            <person name="Lipzen A."/>
            <person name="Lail K."/>
            <person name="Bauer D."/>
            <person name="Ohm R.A."/>
            <person name="Barry K.W."/>
            <person name="Spatafora J."/>
            <person name="Grigoriev I.V."/>
            <person name="Martin F.M."/>
            <person name="Pujade-Renaud V."/>
        </authorList>
    </citation>
    <scope>NUCLEOTIDE SEQUENCE [LARGE SCALE GENOMIC DNA]</scope>
    <source>
        <strain evidence="10 11">Philippines</strain>
    </source>
</reference>
<keyword evidence="6 8" id="KW-1133">Transmembrane helix</keyword>
<accession>A0A2T2NDW8</accession>
<proteinExistence type="inferred from homology"/>
<feature type="transmembrane region" description="Helical" evidence="8">
    <location>
        <begin position="199"/>
        <end position="223"/>
    </location>
</feature>
<dbReference type="OrthoDB" id="1077582at2759"/>
<dbReference type="Proteomes" id="UP000240883">
    <property type="component" value="Unassembled WGS sequence"/>
</dbReference>
<evidence type="ECO:0000256" key="3">
    <source>
        <dbReference type="ARBA" id="ARBA00007282"/>
    </source>
</evidence>
<dbReference type="AlphaFoldDB" id="A0A2T2NDW8"/>
<dbReference type="PANTHER" id="PTHR31595:SF57">
    <property type="entry name" value="OS04G0481900 PROTEIN"/>
    <property type="match status" value="1"/>
</dbReference>
<evidence type="ECO:0000256" key="4">
    <source>
        <dbReference type="ARBA" id="ARBA00022679"/>
    </source>
</evidence>
<evidence type="ECO:0000256" key="1">
    <source>
        <dbReference type="ARBA" id="ARBA00004141"/>
    </source>
</evidence>
<evidence type="ECO:0000313" key="10">
    <source>
        <dbReference type="EMBL" id="PSN63634.1"/>
    </source>
</evidence>
<dbReference type="GO" id="GO:0006629">
    <property type="term" value="P:lipid metabolic process"/>
    <property type="evidence" value="ECO:0007669"/>
    <property type="project" value="InterPro"/>
</dbReference>
<feature type="transmembrane region" description="Helical" evidence="8">
    <location>
        <begin position="287"/>
        <end position="309"/>
    </location>
</feature>
<keyword evidence="7 8" id="KW-0472">Membrane</keyword>
<evidence type="ECO:0000256" key="8">
    <source>
        <dbReference type="SAM" id="Phobius"/>
    </source>
</evidence>
<evidence type="ECO:0000256" key="2">
    <source>
        <dbReference type="ARBA" id="ARBA00005179"/>
    </source>
</evidence>
<feature type="transmembrane region" description="Helical" evidence="8">
    <location>
        <begin position="60"/>
        <end position="79"/>
    </location>
</feature>
<dbReference type="GO" id="GO:0008374">
    <property type="term" value="F:O-acyltransferase activity"/>
    <property type="evidence" value="ECO:0007669"/>
    <property type="project" value="InterPro"/>
</dbReference>
<evidence type="ECO:0000256" key="7">
    <source>
        <dbReference type="ARBA" id="ARBA00023136"/>
    </source>
</evidence>
<dbReference type="EMBL" id="KZ678139">
    <property type="protein sequence ID" value="PSN63634.1"/>
    <property type="molecule type" value="Genomic_DNA"/>
</dbReference>
<keyword evidence="5 8" id="KW-0812">Transmembrane</keyword>
<dbReference type="GO" id="GO:0016020">
    <property type="term" value="C:membrane"/>
    <property type="evidence" value="ECO:0007669"/>
    <property type="project" value="UniProtKB-SubCell"/>
</dbReference>
<organism evidence="10 11">
    <name type="scientific">Corynespora cassiicola Philippines</name>
    <dbReference type="NCBI Taxonomy" id="1448308"/>
    <lineage>
        <taxon>Eukaryota</taxon>
        <taxon>Fungi</taxon>
        <taxon>Dikarya</taxon>
        <taxon>Ascomycota</taxon>
        <taxon>Pezizomycotina</taxon>
        <taxon>Dothideomycetes</taxon>
        <taxon>Pleosporomycetidae</taxon>
        <taxon>Pleosporales</taxon>
        <taxon>Corynesporascaceae</taxon>
        <taxon>Corynespora</taxon>
    </lineage>
</organism>
<comment type="similarity">
    <text evidence="3">Belongs to the wax synthase family.</text>
</comment>
<keyword evidence="4" id="KW-0808">Transferase</keyword>
<dbReference type="InterPro" id="IPR044851">
    <property type="entry name" value="Wax_synthase"/>
</dbReference>
<keyword evidence="11" id="KW-1185">Reference proteome</keyword>
<evidence type="ECO:0000256" key="6">
    <source>
        <dbReference type="ARBA" id="ARBA00022989"/>
    </source>
</evidence>
<dbReference type="PANTHER" id="PTHR31595">
    <property type="entry name" value="LONG-CHAIN-ALCOHOL O-FATTY-ACYLTRANSFERASE 3-RELATED"/>
    <property type="match status" value="1"/>
</dbReference>
<name>A0A2T2NDW8_CORCC</name>